<comment type="caution">
    <text evidence="2">The sequence shown here is derived from an EMBL/GenBank/DDBJ whole genome shotgun (WGS) entry which is preliminary data.</text>
</comment>
<keyword evidence="3" id="KW-1185">Reference proteome</keyword>
<protein>
    <submittedName>
        <fullName evidence="2">Uncharacterized protein</fullName>
    </submittedName>
</protein>
<dbReference type="Proteomes" id="UP001230051">
    <property type="component" value="Unassembled WGS sequence"/>
</dbReference>
<sequence length="99" mass="11457">MEAESSKGFEKQGFECASKPQHRPVRLQRRRLGKPSWHFQNGGYSCGPYFTSTDFKTPSQHPSPTAPVRGNEDIVDEMHKTIQNRQHFCKIRNILQNIE</sequence>
<accession>A0AAD8FX36</accession>
<evidence type="ECO:0000313" key="2">
    <source>
        <dbReference type="EMBL" id="KAK1159258.1"/>
    </source>
</evidence>
<feature type="compositionally biased region" description="Basic and acidic residues" evidence="1">
    <location>
        <begin position="1"/>
        <end position="13"/>
    </location>
</feature>
<gene>
    <name evidence="2" type="ORF">AOXY_G21891</name>
</gene>
<reference evidence="2" key="1">
    <citation type="submission" date="2022-02" db="EMBL/GenBank/DDBJ databases">
        <title>Atlantic sturgeon de novo genome assembly.</title>
        <authorList>
            <person name="Stock M."/>
            <person name="Klopp C."/>
            <person name="Guiguen Y."/>
            <person name="Cabau C."/>
            <person name="Parinello H."/>
            <person name="Santidrian Yebra-Pimentel E."/>
            <person name="Kuhl H."/>
            <person name="Dirks R.P."/>
            <person name="Guessner J."/>
            <person name="Wuertz S."/>
            <person name="Du K."/>
            <person name="Schartl M."/>
        </authorList>
    </citation>
    <scope>NUCLEOTIDE SEQUENCE</scope>
    <source>
        <strain evidence="2">STURGEONOMICS-FGT-2020</strain>
        <tissue evidence="2">Whole blood</tissue>
    </source>
</reference>
<evidence type="ECO:0000256" key="1">
    <source>
        <dbReference type="SAM" id="MobiDB-lite"/>
    </source>
</evidence>
<organism evidence="2 3">
    <name type="scientific">Acipenser oxyrinchus oxyrinchus</name>
    <dbReference type="NCBI Taxonomy" id="40147"/>
    <lineage>
        <taxon>Eukaryota</taxon>
        <taxon>Metazoa</taxon>
        <taxon>Chordata</taxon>
        <taxon>Craniata</taxon>
        <taxon>Vertebrata</taxon>
        <taxon>Euteleostomi</taxon>
        <taxon>Actinopterygii</taxon>
        <taxon>Chondrostei</taxon>
        <taxon>Acipenseriformes</taxon>
        <taxon>Acipenseridae</taxon>
        <taxon>Acipenser</taxon>
    </lineage>
</organism>
<name>A0AAD8FX36_ACIOX</name>
<proteinExistence type="predicted"/>
<feature type="region of interest" description="Disordered" evidence="1">
    <location>
        <begin position="1"/>
        <end position="24"/>
    </location>
</feature>
<dbReference type="AlphaFoldDB" id="A0AAD8FX36"/>
<dbReference type="EMBL" id="JAGXEW010000022">
    <property type="protein sequence ID" value="KAK1159258.1"/>
    <property type="molecule type" value="Genomic_DNA"/>
</dbReference>
<evidence type="ECO:0000313" key="3">
    <source>
        <dbReference type="Proteomes" id="UP001230051"/>
    </source>
</evidence>